<comment type="caution">
    <text evidence="6">The sequence shown here is derived from an EMBL/GenBank/DDBJ whole genome shotgun (WGS) entry which is preliminary data.</text>
</comment>
<dbReference type="InterPro" id="IPR046960">
    <property type="entry name" value="PPR_At4g14850-like_plant"/>
</dbReference>
<dbReference type="AlphaFoldDB" id="A0AA38GB22"/>
<evidence type="ECO:0000256" key="4">
    <source>
        <dbReference type="PROSITE-ProRule" id="PRU00708"/>
    </source>
</evidence>
<evidence type="ECO:0000259" key="5">
    <source>
        <dbReference type="Pfam" id="PF14432"/>
    </source>
</evidence>
<dbReference type="Pfam" id="PF01535">
    <property type="entry name" value="PPR"/>
    <property type="match status" value="3"/>
</dbReference>
<keyword evidence="3" id="KW-0809">Transit peptide</keyword>
<dbReference type="InterPro" id="IPR011990">
    <property type="entry name" value="TPR-like_helical_dom_sf"/>
</dbReference>
<organism evidence="6 7">
    <name type="scientific">Taxus chinensis</name>
    <name type="common">Chinese yew</name>
    <name type="synonym">Taxus wallichiana var. chinensis</name>
    <dbReference type="NCBI Taxonomy" id="29808"/>
    <lineage>
        <taxon>Eukaryota</taxon>
        <taxon>Viridiplantae</taxon>
        <taxon>Streptophyta</taxon>
        <taxon>Embryophyta</taxon>
        <taxon>Tracheophyta</taxon>
        <taxon>Spermatophyta</taxon>
        <taxon>Pinopsida</taxon>
        <taxon>Pinidae</taxon>
        <taxon>Conifers II</taxon>
        <taxon>Cupressales</taxon>
        <taxon>Taxaceae</taxon>
        <taxon>Taxus</taxon>
    </lineage>
</organism>
<feature type="domain" description="DYW" evidence="5">
    <location>
        <begin position="500"/>
        <end position="592"/>
    </location>
</feature>
<dbReference type="Pfam" id="PF20430">
    <property type="entry name" value="Eplus_motif"/>
    <property type="match status" value="1"/>
</dbReference>
<dbReference type="Pfam" id="PF14432">
    <property type="entry name" value="DYW_deaminase"/>
    <property type="match status" value="1"/>
</dbReference>
<proteinExistence type="inferred from homology"/>
<keyword evidence="2" id="KW-0677">Repeat</keyword>
<evidence type="ECO:0000256" key="3">
    <source>
        <dbReference type="ARBA" id="ARBA00022946"/>
    </source>
</evidence>
<dbReference type="FunFam" id="1.25.40.10:FF:000344">
    <property type="entry name" value="Pentatricopeptide repeat-containing protein"/>
    <property type="match status" value="1"/>
</dbReference>
<reference evidence="6 7" key="1">
    <citation type="journal article" date="2021" name="Nat. Plants">
        <title>The Taxus genome provides insights into paclitaxel biosynthesis.</title>
        <authorList>
            <person name="Xiong X."/>
            <person name="Gou J."/>
            <person name="Liao Q."/>
            <person name="Li Y."/>
            <person name="Zhou Q."/>
            <person name="Bi G."/>
            <person name="Li C."/>
            <person name="Du R."/>
            <person name="Wang X."/>
            <person name="Sun T."/>
            <person name="Guo L."/>
            <person name="Liang H."/>
            <person name="Lu P."/>
            <person name="Wu Y."/>
            <person name="Zhang Z."/>
            <person name="Ro D.K."/>
            <person name="Shang Y."/>
            <person name="Huang S."/>
            <person name="Yan J."/>
        </authorList>
    </citation>
    <scope>NUCLEOTIDE SEQUENCE [LARGE SCALE GENOMIC DNA]</scope>
    <source>
        <strain evidence="6">Ta-2019</strain>
    </source>
</reference>
<dbReference type="OMA" id="DAMPFRS"/>
<dbReference type="Pfam" id="PF20431">
    <property type="entry name" value="E_motif"/>
    <property type="match status" value="1"/>
</dbReference>
<evidence type="ECO:0000256" key="1">
    <source>
        <dbReference type="ARBA" id="ARBA00006643"/>
    </source>
</evidence>
<dbReference type="SUPFAM" id="SSF48452">
    <property type="entry name" value="TPR-like"/>
    <property type="match status" value="2"/>
</dbReference>
<dbReference type="EMBL" id="JAHRHJ020000004">
    <property type="protein sequence ID" value="KAH9320127.1"/>
    <property type="molecule type" value="Genomic_DNA"/>
</dbReference>
<evidence type="ECO:0000313" key="6">
    <source>
        <dbReference type="EMBL" id="KAH9320127.1"/>
    </source>
</evidence>
<dbReference type="FunFam" id="1.25.40.10:FF:000366">
    <property type="entry name" value="Pentatricopeptide (PPR) repeat-containing protein"/>
    <property type="match status" value="1"/>
</dbReference>
<dbReference type="GO" id="GO:0009451">
    <property type="term" value="P:RNA modification"/>
    <property type="evidence" value="ECO:0007669"/>
    <property type="project" value="InterPro"/>
</dbReference>
<dbReference type="Gene3D" id="1.25.40.10">
    <property type="entry name" value="Tetratricopeptide repeat domain"/>
    <property type="match status" value="4"/>
</dbReference>
<name>A0AA38GB22_TAXCH</name>
<dbReference type="InterPro" id="IPR032867">
    <property type="entry name" value="DYW_dom"/>
</dbReference>
<dbReference type="PANTHER" id="PTHR47926">
    <property type="entry name" value="PENTATRICOPEPTIDE REPEAT-CONTAINING PROTEIN"/>
    <property type="match status" value="1"/>
</dbReference>
<dbReference type="GO" id="GO:0008270">
    <property type="term" value="F:zinc ion binding"/>
    <property type="evidence" value="ECO:0007669"/>
    <property type="project" value="InterPro"/>
</dbReference>
<dbReference type="InterPro" id="IPR002885">
    <property type="entry name" value="PPR_rpt"/>
</dbReference>
<evidence type="ECO:0000256" key="2">
    <source>
        <dbReference type="ARBA" id="ARBA00022737"/>
    </source>
</evidence>
<accession>A0AA38GB22</accession>
<dbReference type="Pfam" id="PF13041">
    <property type="entry name" value="PPR_2"/>
    <property type="match status" value="2"/>
</dbReference>
<dbReference type="Proteomes" id="UP000824469">
    <property type="component" value="Unassembled WGS sequence"/>
</dbReference>
<protein>
    <recommendedName>
        <fullName evidence="5">DYW domain-containing protein</fullName>
    </recommendedName>
</protein>
<dbReference type="PROSITE" id="PS51375">
    <property type="entry name" value="PPR"/>
    <property type="match status" value="4"/>
</dbReference>
<feature type="repeat" description="PPR" evidence="4">
    <location>
        <begin position="285"/>
        <end position="319"/>
    </location>
</feature>
<keyword evidence="7" id="KW-1185">Reference proteome</keyword>
<dbReference type="FunFam" id="1.25.40.10:FF:000488">
    <property type="entry name" value="Pentatricopeptide repeat-containing protein, mitochondrial"/>
    <property type="match status" value="1"/>
</dbReference>
<evidence type="ECO:0000313" key="7">
    <source>
        <dbReference type="Proteomes" id="UP000824469"/>
    </source>
</evidence>
<dbReference type="NCBIfam" id="TIGR00756">
    <property type="entry name" value="PPR"/>
    <property type="match status" value="5"/>
</dbReference>
<dbReference type="InterPro" id="IPR046848">
    <property type="entry name" value="E_motif"/>
</dbReference>
<feature type="repeat" description="PPR" evidence="4">
    <location>
        <begin position="320"/>
        <end position="355"/>
    </location>
</feature>
<dbReference type="InterPro" id="IPR046849">
    <property type="entry name" value="E2_motif"/>
</dbReference>
<dbReference type="FunFam" id="1.25.40.10:FF:000031">
    <property type="entry name" value="Pentatricopeptide repeat-containing protein mitochondrial"/>
    <property type="match status" value="1"/>
</dbReference>
<dbReference type="PANTHER" id="PTHR47926:SF542">
    <property type="entry name" value="PENTATRICOPEPTIDE REPEAT-CONTAINING PROTEIN"/>
    <property type="match status" value="1"/>
</dbReference>
<sequence>MKKLHTLATNIKYLNNGSWDTLDFLQDCIKKKSMASGKNIHAHIIKTGISNDVLVGNNLINMYAKCCSLKDSRQLFDQMPERNLVTWNTIIAAYAQSGNGIEAIDVFWKMQQEGVRQDMFTFTSAIQACALAAALREGRQIHTLIVKILVEFNVFVESSLVDMYAKCGSTEDARKVFDKMPERDLVSWNAMIAGYAANSEDEEALDIFRQVQRVDMNQNQFTLSSALRACASLADLQEGVQVHSVATKSGFQSHVYVGTALVDMYAKCGSIKDAYTVFDRMPERNVAAWNAMIKGFAHHGRGNETLQIFEQMQQAGMKPDEITFVCVLSACSHAGLMNEGQHYFDSMMQDYGITPNIRHYACMADLLGRGGCLQEAEDLINKMPFEPNAAIWGSILGACRIHDNMELAGRAAERLFELEPKNAGNHVLLSNTYAAAGRWDDVEKVWKLMKDSGAKKDIGLSWIEAKSKVHVFVVGDRSHPLTEEIYSKLERLIQQMKESGYVPKTNFSLHDVEEQQKEHLLGYHSEKLALAFGLLIIPIEVTIRIKKNLRMCGDCHTAFKFISNIAMREIIVRDTNRFHHFKNGVCSCGDYW</sequence>
<dbReference type="GO" id="GO:0003723">
    <property type="term" value="F:RNA binding"/>
    <property type="evidence" value="ECO:0007669"/>
    <property type="project" value="InterPro"/>
</dbReference>
<comment type="similarity">
    <text evidence="1">Belongs to the PPR family. PCMP-H subfamily.</text>
</comment>
<feature type="repeat" description="PPR" evidence="4">
    <location>
        <begin position="83"/>
        <end position="117"/>
    </location>
</feature>
<feature type="repeat" description="PPR" evidence="4">
    <location>
        <begin position="153"/>
        <end position="187"/>
    </location>
</feature>
<gene>
    <name evidence="6" type="ORF">KI387_021896</name>
</gene>